<evidence type="ECO:0008006" key="4">
    <source>
        <dbReference type="Google" id="ProtNLM"/>
    </source>
</evidence>
<comment type="caution">
    <text evidence="2">The sequence shown here is derived from an EMBL/GenBank/DDBJ whole genome shotgun (WGS) entry which is preliminary data.</text>
</comment>
<evidence type="ECO:0000256" key="1">
    <source>
        <dbReference type="SAM" id="SignalP"/>
    </source>
</evidence>
<accession>A0AAW4NNY4</accession>
<evidence type="ECO:0000313" key="3">
    <source>
        <dbReference type="Proteomes" id="UP001196873"/>
    </source>
</evidence>
<protein>
    <recommendedName>
        <fullName evidence="4">Outer membrane protein beta-barrel domain-containing protein</fullName>
    </recommendedName>
</protein>
<evidence type="ECO:0000313" key="2">
    <source>
        <dbReference type="EMBL" id="MBW4866646.1"/>
    </source>
</evidence>
<gene>
    <name evidence="2" type="ORF">KZY68_11690</name>
</gene>
<proteinExistence type="predicted"/>
<dbReference type="Proteomes" id="UP001196873">
    <property type="component" value="Unassembled WGS sequence"/>
</dbReference>
<dbReference type="RefSeq" id="WP_219428138.1">
    <property type="nucleotide sequence ID" value="NZ_JAHXRD010000018.1"/>
</dbReference>
<name>A0AAW4NNY4_9BACT</name>
<feature type="chain" id="PRO_5043935586" description="Outer membrane protein beta-barrel domain-containing protein" evidence="1">
    <location>
        <begin position="21"/>
        <end position="288"/>
    </location>
</feature>
<organism evidence="2 3">
    <name type="scientific">Segatella salivae</name>
    <dbReference type="NCBI Taxonomy" id="228604"/>
    <lineage>
        <taxon>Bacteria</taxon>
        <taxon>Pseudomonadati</taxon>
        <taxon>Bacteroidota</taxon>
        <taxon>Bacteroidia</taxon>
        <taxon>Bacteroidales</taxon>
        <taxon>Prevotellaceae</taxon>
        <taxon>Segatella</taxon>
    </lineage>
</organism>
<dbReference type="AlphaFoldDB" id="A0AAW4NNY4"/>
<keyword evidence="1" id="KW-0732">Signal</keyword>
<sequence>MKKILICVALACCLTATAHSNDNDTVVVEKPRRVRIISSDSLQRVEVWGSSTNPSYHYESNIQVVDSNYVSTSALNDNTWNFSFIGLSKASKSRKPMRECEMRLGAGFNNAIGMPERADIQPFKSWEIWWLLGDWVVRPWRNANAFSVGFGLDWRNFRMTDDLRFVMNNRAVAIDTYPTGSTPIFSRIKVFSLNMPIRYHYEGRWVSFSLGPVVNLNTYGSLKTRYKLNGQKVKDVDTNVRVNPVTIDFMGTVTVKGVPDIYFKYSPCNLLRGNYGPKFRTLSFGLMM</sequence>
<feature type="signal peptide" evidence="1">
    <location>
        <begin position="1"/>
        <end position="20"/>
    </location>
</feature>
<reference evidence="2" key="1">
    <citation type="submission" date="2021-07" db="EMBL/GenBank/DDBJ databases">
        <title>Genomic diversity and antimicrobial resistance of Prevotella spp. isolated from chronic lung disease airways.</title>
        <authorList>
            <person name="Webb K.A."/>
            <person name="Olagoke O.S."/>
            <person name="Baird T."/>
            <person name="Neill J."/>
            <person name="Pham A."/>
            <person name="Wells T.J."/>
            <person name="Ramsay K.A."/>
            <person name="Bell S.C."/>
            <person name="Sarovich D.S."/>
            <person name="Price E.P."/>
        </authorList>
    </citation>
    <scope>NUCLEOTIDE SEQUENCE</scope>
    <source>
        <strain evidence="2">SCHI0047.S.3</strain>
    </source>
</reference>
<dbReference type="EMBL" id="JAHXRF010000019">
    <property type="protein sequence ID" value="MBW4866646.1"/>
    <property type="molecule type" value="Genomic_DNA"/>
</dbReference>